<feature type="transmembrane region" description="Helical" evidence="10">
    <location>
        <begin position="6"/>
        <end position="28"/>
    </location>
</feature>
<dbReference type="GO" id="GO:0005886">
    <property type="term" value="C:plasma membrane"/>
    <property type="evidence" value="ECO:0007669"/>
    <property type="project" value="TreeGrafter"/>
</dbReference>
<dbReference type="InterPro" id="IPR046342">
    <property type="entry name" value="CBS_dom_sf"/>
</dbReference>
<gene>
    <name evidence="13" type="ORF">JYB65_03235</name>
</gene>
<feature type="transmembrane region" description="Helical" evidence="10">
    <location>
        <begin position="100"/>
        <end position="123"/>
    </location>
</feature>
<dbReference type="FunFam" id="3.10.580.10:FF:000002">
    <property type="entry name" value="Magnesium/cobalt efflux protein CorC"/>
    <property type="match status" value="1"/>
</dbReference>
<evidence type="ECO:0000256" key="4">
    <source>
        <dbReference type="ARBA" id="ARBA00022737"/>
    </source>
</evidence>
<keyword evidence="5 9" id="KW-1133">Transmembrane helix</keyword>
<feature type="domain" description="CBS" evidence="11">
    <location>
        <begin position="220"/>
        <end position="279"/>
    </location>
</feature>
<dbReference type="Pfam" id="PF00571">
    <property type="entry name" value="CBS"/>
    <property type="match status" value="2"/>
</dbReference>
<dbReference type="Gene3D" id="3.30.465.10">
    <property type="match status" value="1"/>
</dbReference>
<dbReference type="AlphaFoldDB" id="A0A939D6X9"/>
<keyword evidence="14" id="KW-1185">Reference proteome</keyword>
<evidence type="ECO:0000256" key="6">
    <source>
        <dbReference type="ARBA" id="ARBA00023122"/>
    </source>
</evidence>
<dbReference type="InterPro" id="IPR044751">
    <property type="entry name" value="Ion_transp-like_CBS"/>
</dbReference>
<evidence type="ECO:0000313" key="13">
    <source>
        <dbReference type="EMBL" id="MBN7772367.1"/>
    </source>
</evidence>
<reference evidence="13" key="1">
    <citation type="submission" date="2021-02" db="EMBL/GenBank/DDBJ databases">
        <title>Abyssanaerobacter marinus gen.nov., sp., nov, anaerobic bacterium isolated from the Onnuri vent field of Indian Ocean and suggestion of Mogibacteriaceae fam. nov., and proposal of reclassification of ambiguous this family's genus member.</title>
        <authorList>
            <person name="Kim Y.J."/>
            <person name="Yang J.-A."/>
        </authorList>
    </citation>
    <scope>NUCLEOTIDE SEQUENCE</scope>
    <source>
        <strain evidence="13">DSM 2634</strain>
    </source>
</reference>
<dbReference type="InterPro" id="IPR036318">
    <property type="entry name" value="FAD-bd_PCMH-like_sf"/>
</dbReference>
<keyword evidence="4" id="KW-0677">Repeat</keyword>
<dbReference type="InterPro" id="IPR005170">
    <property type="entry name" value="Transptr-assoc_dom"/>
</dbReference>
<keyword evidence="6 8" id="KW-0129">CBS domain</keyword>
<evidence type="ECO:0000313" key="14">
    <source>
        <dbReference type="Proteomes" id="UP000664545"/>
    </source>
</evidence>
<evidence type="ECO:0000256" key="10">
    <source>
        <dbReference type="SAM" id="Phobius"/>
    </source>
</evidence>
<dbReference type="SUPFAM" id="SSF56176">
    <property type="entry name" value="FAD-binding/transporter-associated domain-like"/>
    <property type="match status" value="1"/>
</dbReference>
<accession>A0A939D6X9</accession>
<evidence type="ECO:0000256" key="2">
    <source>
        <dbReference type="ARBA" id="ARBA00006337"/>
    </source>
</evidence>
<dbReference type="PROSITE" id="PS51371">
    <property type="entry name" value="CBS"/>
    <property type="match status" value="2"/>
</dbReference>
<dbReference type="GO" id="GO:0050660">
    <property type="term" value="F:flavin adenine dinucleotide binding"/>
    <property type="evidence" value="ECO:0007669"/>
    <property type="project" value="InterPro"/>
</dbReference>
<name>A0A939D6X9_CLOAM</name>
<evidence type="ECO:0000256" key="8">
    <source>
        <dbReference type="PROSITE-ProRule" id="PRU00703"/>
    </source>
</evidence>
<dbReference type="InterPro" id="IPR000644">
    <property type="entry name" value="CBS_dom"/>
</dbReference>
<dbReference type="PANTHER" id="PTHR22777:SF17">
    <property type="entry name" value="UPF0053 PROTEIN SLL0260"/>
    <property type="match status" value="1"/>
</dbReference>
<feature type="domain" description="CNNM transmembrane" evidence="12">
    <location>
        <begin position="1"/>
        <end position="201"/>
    </location>
</feature>
<comment type="subcellular location">
    <subcellularLocation>
        <location evidence="1">Membrane</location>
        <topology evidence="1">Multi-pass membrane protein</topology>
    </subcellularLocation>
</comment>
<dbReference type="PANTHER" id="PTHR22777">
    <property type="entry name" value="HEMOLYSIN-RELATED"/>
    <property type="match status" value="1"/>
</dbReference>
<keyword evidence="3 9" id="KW-0812">Transmembrane</keyword>
<dbReference type="Pfam" id="PF01595">
    <property type="entry name" value="CNNM"/>
    <property type="match status" value="1"/>
</dbReference>
<dbReference type="InterPro" id="IPR002550">
    <property type="entry name" value="CNNM"/>
</dbReference>
<evidence type="ECO:0000256" key="7">
    <source>
        <dbReference type="ARBA" id="ARBA00023136"/>
    </source>
</evidence>
<dbReference type="SUPFAM" id="SSF54631">
    <property type="entry name" value="CBS-domain pair"/>
    <property type="match status" value="1"/>
</dbReference>
<evidence type="ECO:0000259" key="12">
    <source>
        <dbReference type="PROSITE" id="PS51846"/>
    </source>
</evidence>
<evidence type="ECO:0000259" key="11">
    <source>
        <dbReference type="PROSITE" id="PS51371"/>
    </source>
</evidence>
<dbReference type="CDD" id="cd04590">
    <property type="entry name" value="CBS_pair_CorC_HlyC_assoc"/>
    <property type="match status" value="1"/>
</dbReference>
<dbReference type="PROSITE" id="PS51846">
    <property type="entry name" value="CNNM"/>
    <property type="match status" value="1"/>
</dbReference>
<feature type="transmembrane region" description="Helical" evidence="10">
    <location>
        <begin position="57"/>
        <end position="80"/>
    </location>
</feature>
<evidence type="ECO:0000256" key="1">
    <source>
        <dbReference type="ARBA" id="ARBA00004141"/>
    </source>
</evidence>
<evidence type="ECO:0000256" key="9">
    <source>
        <dbReference type="PROSITE-ProRule" id="PRU01193"/>
    </source>
</evidence>
<dbReference type="EMBL" id="JAFJZZ010000001">
    <property type="protein sequence ID" value="MBN7772367.1"/>
    <property type="molecule type" value="Genomic_DNA"/>
</dbReference>
<feature type="transmembrane region" description="Helical" evidence="10">
    <location>
        <begin position="135"/>
        <end position="154"/>
    </location>
</feature>
<dbReference type="RefSeq" id="WP_206581174.1">
    <property type="nucleotide sequence ID" value="NZ_JAFJZZ010000001.1"/>
</dbReference>
<comment type="similarity">
    <text evidence="2">Belongs to the UPF0053 family.</text>
</comment>
<protein>
    <submittedName>
        <fullName evidence="13">HlyC/CorC family transporter</fullName>
    </submittedName>
</protein>
<feature type="domain" description="CBS" evidence="11">
    <location>
        <begin position="287"/>
        <end position="344"/>
    </location>
</feature>
<dbReference type="SMART" id="SM01091">
    <property type="entry name" value="CorC_HlyC"/>
    <property type="match status" value="1"/>
</dbReference>
<evidence type="ECO:0000256" key="5">
    <source>
        <dbReference type="ARBA" id="ARBA00022989"/>
    </source>
</evidence>
<comment type="caution">
    <text evidence="13">The sequence shown here is derived from an EMBL/GenBank/DDBJ whole genome shotgun (WGS) entry which is preliminary data.</text>
</comment>
<evidence type="ECO:0000256" key="3">
    <source>
        <dbReference type="ARBA" id="ARBA00022692"/>
    </source>
</evidence>
<proteinExistence type="inferred from homology"/>
<dbReference type="Proteomes" id="UP000664545">
    <property type="component" value="Unassembled WGS sequence"/>
</dbReference>
<dbReference type="Gene3D" id="3.10.580.10">
    <property type="entry name" value="CBS-domain"/>
    <property type="match status" value="1"/>
</dbReference>
<dbReference type="Pfam" id="PF03471">
    <property type="entry name" value="CorC_HlyC"/>
    <property type="match status" value="1"/>
</dbReference>
<sequence length="443" mass="50173">MITKVIFLLILIAANAFFAASEIALISLNDNKIKLMAEEGNKKAKQLVKLLSEPSKFLATIQIGITLAGFLASAFAAESFSDPIVNVLKEYHFPISESVLKVTTVAIITVILSYFTLVLGELVPKRIAMKKSESIAFFVVMPLTILSKMTSPFVKFLTISTNAFVRIFGVDPNSEQENVTEEEIRMMIDVGEENGTIHEREKMMINNIFEFNDKTAEHIMTHRMELVSIPVTAKLEEIAAIIDQEKYTRIPVFEENIDNIIGILHVKDLIPLINNEQGVKNFNLKAIIRKPFLIPVHKKIDELFVELQLAKTHIAIVIDEYGGTAGIVTIEDLVEEIVGNIFDEYDEEEFDLKEINPTTFEVNGMISLSELEKPFDVELPVEDYETLNGFLISLFGNIPPKGKISEIRYKHLRIQTIEMTDKRIEKVMVYLEDKTNNEQTEND</sequence>
<keyword evidence="7 9" id="KW-0472">Membrane</keyword>
<dbReference type="InterPro" id="IPR016169">
    <property type="entry name" value="FAD-bd_PCMH_sub2"/>
</dbReference>
<organism evidence="13 14">
    <name type="scientific">Clostridium aminobutyricum</name>
    <dbReference type="NCBI Taxonomy" id="33953"/>
    <lineage>
        <taxon>Bacteria</taxon>
        <taxon>Bacillati</taxon>
        <taxon>Bacillota</taxon>
        <taxon>Clostridia</taxon>
        <taxon>Eubacteriales</taxon>
        <taxon>Clostridiaceae</taxon>
        <taxon>Clostridium</taxon>
    </lineage>
</organism>